<reference evidence="1 2" key="1">
    <citation type="journal article" date="2013" name="Genome Announc.">
        <title>Draft Genome Sequence of the Moderately Halophilic Bacterium Marinobacter lipolyticus Strain SM19.</title>
        <authorList>
            <person name="Papke R.T."/>
            <person name="de la Haba R.R."/>
            <person name="Infante-Dominguez C."/>
            <person name="Perez D."/>
            <person name="Sanchez-Porro C."/>
            <person name="Lapierre P."/>
            <person name="Ventosa A."/>
        </authorList>
    </citation>
    <scope>NUCLEOTIDE SEQUENCE [LARGE SCALE GENOMIC DNA]</scope>
    <source>
        <strain evidence="1 2">SM19</strain>
    </source>
</reference>
<organism evidence="1 2">
    <name type="scientific">Marinobacter lipolyticus SM19</name>
    <dbReference type="NCBI Taxonomy" id="1318628"/>
    <lineage>
        <taxon>Bacteria</taxon>
        <taxon>Pseudomonadati</taxon>
        <taxon>Pseudomonadota</taxon>
        <taxon>Gammaproteobacteria</taxon>
        <taxon>Pseudomonadales</taxon>
        <taxon>Marinobacteraceae</taxon>
        <taxon>Marinobacter</taxon>
    </lineage>
</organism>
<sequence length="122" mass="13839">MSINTNRLIGLTQERAMEINTGVTDLHVGWQNEYSQQEQRDPAGHLHRAPVVTWKKDDVTYQFVPKLTFRVNVTETPWIRRVLGMTDDPAYIVDGAELATAIEKQLLSRGQQTCNRSEAAEA</sequence>
<evidence type="ECO:0000313" key="1">
    <source>
        <dbReference type="EMBL" id="EON91602.1"/>
    </source>
</evidence>
<dbReference type="OrthoDB" id="6369527at2"/>
<comment type="caution">
    <text evidence="1">The sequence shown here is derived from an EMBL/GenBank/DDBJ whole genome shotgun (WGS) entry which is preliminary data.</text>
</comment>
<dbReference type="EMBL" id="ASAD01000014">
    <property type="protein sequence ID" value="EON91602.1"/>
    <property type="molecule type" value="Genomic_DNA"/>
</dbReference>
<dbReference type="PATRIC" id="fig|1318628.3.peg.2567"/>
<dbReference type="RefSeq" id="WP_012138659.1">
    <property type="nucleotide sequence ID" value="NZ_KE007326.1"/>
</dbReference>
<keyword evidence="2" id="KW-1185">Reference proteome</keyword>
<accession>R8AZ68</accession>
<evidence type="ECO:0000313" key="2">
    <source>
        <dbReference type="Proteomes" id="UP000016540"/>
    </source>
</evidence>
<dbReference type="AlphaFoldDB" id="R8AZ68"/>
<dbReference type="HOGENOM" id="CLU_2167932_0_0_6"/>
<protein>
    <submittedName>
        <fullName evidence="1">Uncharacterized protein</fullName>
    </submittedName>
</protein>
<name>R8AZ68_9GAMM</name>
<gene>
    <name evidence="1" type="ORF">MARLIPOL_12859</name>
</gene>
<proteinExistence type="predicted"/>
<dbReference type="Proteomes" id="UP000016540">
    <property type="component" value="Unassembled WGS sequence"/>
</dbReference>